<dbReference type="OrthoDB" id="9785907at2"/>
<reference evidence="1 2" key="1">
    <citation type="submission" date="2016-10" db="EMBL/GenBank/DDBJ databases">
        <authorList>
            <person name="de Groot N.N."/>
        </authorList>
    </citation>
    <scope>NUCLEOTIDE SEQUENCE [LARGE SCALE GENOMIC DNA]</scope>
    <source>
        <strain>GEY</strain>
        <strain evidence="2">DSM 9560</strain>
    </source>
</reference>
<name>A0A1I2BZB5_9BACT</name>
<gene>
    <name evidence="1" type="ORF">SAMN04488541_10048</name>
</gene>
<protein>
    <recommendedName>
        <fullName evidence="3">Xylose isomerase-like TIM barrel</fullName>
    </recommendedName>
</protein>
<dbReference type="NCBIfam" id="NF035939">
    <property type="entry name" value="TIM_EboE"/>
    <property type="match status" value="1"/>
</dbReference>
<evidence type="ECO:0000313" key="2">
    <source>
        <dbReference type="Proteomes" id="UP000199513"/>
    </source>
</evidence>
<dbReference type="InterPro" id="IPR036237">
    <property type="entry name" value="Xyl_isomerase-like_sf"/>
</dbReference>
<evidence type="ECO:0008006" key="3">
    <source>
        <dbReference type="Google" id="ProtNLM"/>
    </source>
</evidence>
<sequence>MQILSDLHLSYCTNIHSGESWQEVFANLKSHILPIKQHLAPTLPFGIGLRLSDLASKEILSDNQLLIFKEWLQEHNCYVFTMNGFPFGNFHRQKVKDAVHFPDWTSTERLAYTMRLFDILAEILPLGIEGGISTSPISYKLWWRSEQEKQKVMQKATEHILKVVAHLFRIREKTGKTLHLDIEPEPDGMLENTQETVTYFKEYLLSQGVKYLSNDLKISEKQAEQLILTHIQVCYDICHFAVEYENHEEALQTFEKEGIKIGKFQISAALKADLPREKSTREAIFEEFEVFNESVYLHQVIAKKSDNQLFNFNDLPLALAKAKGEEFVEWRTHFHVPIFLEKYNLLQSTQSDIVNILQILKEKPQITKHLEIETYTWEVLPKDMRESLTTSIQRELEWVMKQMQ</sequence>
<evidence type="ECO:0000313" key="1">
    <source>
        <dbReference type="EMBL" id="SFE61457.1"/>
    </source>
</evidence>
<dbReference type="Proteomes" id="UP000199513">
    <property type="component" value="Unassembled WGS sequence"/>
</dbReference>
<dbReference type="SUPFAM" id="SSF51658">
    <property type="entry name" value="Xylose isomerase-like"/>
    <property type="match status" value="1"/>
</dbReference>
<organism evidence="1 2">
    <name type="scientific">Thermoflexibacter ruber</name>
    <dbReference type="NCBI Taxonomy" id="1003"/>
    <lineage>
        <taxon>Bacteria</taxon>
        <taxon>Pseudomonadati</taxon>
        <taxon>Bacteroidota</taxon>
        <taxon>Cytophagia</taxon>
        <taxon>Cytophagales</taxon>
        <taxon>Thermoflexibacteraceae</taxon>
        <taxon>Thermoflexibacter</taxon>
    </lineage>
</organism>
<keyword evidence="2" id="KW-1185">Reference proteome</keyword>
<dbReference type="RefSeq" id="WP_091539737.1">
    <property type="nucleotide sequence ID" value="NZ_FONY01000004.1"/>
</dbReference>
<dbReference type="AlphaFoldDB" id="A0A1I2BZB5"/>
<accession>A0A1I2BZB5</accession>
<dbReference type="EMBL" id="FONY01000004">
    <property type="protein sequence ID" value="SFE61457.1"/>
    <property type="molecule type" value="Genomic_DNA"/>
</dbReference>
<proteinExistence type="predicted"/>
<dbReference type="STRING" id="1003.SAMN04488541_10048"/>